<sequence length="51" mass="6215">MSKSMKVWELELASKAPSTQREYTRYFDNFLKRWDVEPDELFKIRLDDLTS</sequence>
<protein>
    <recommendedName>
        <fullName evidence="2">Core-binding (CB) domain-containing protein</fullName>
    </recommendedName>
</protein>
<gene>
    <name evidence="1" type="ORF">S03H2_59954</name>
</gene>
<evidence type="ECO:0008006" key="2">
    <source>
        <dbReference type="Google" id="ProtNLM"/>
    </source>
</evidence>
<accession>X1KWG8</accession>
<proteinExistence type="predicted"/>
<feature type="non-terminal residue" evidence="1">
    <location>
        <position position="51"/>
    </location>
</feature>
<dbReference type="AlphaFoldDB" id="X1KWG8"/>
<comment type="caution">
    <text evidence="1">The sequence shown here is derived from an EMBL/GenBank/DDBJ whole genome shotgun (WGS) entry which is preliminary data.</text>
</comment>
<reference evidence="1" key="1">
    <citation type="journal article" date="2014" name="Front. Microbiol.">
        <title>High frequency of phylogenetically diverse reductive dehalogenase-homologous genes in deep subseafloor sedimentary metagenomes.</title>
        <authorList>
            <person name="Kawai M."/>
            <person name="Futagami T."/>
            <person name="Toyoda A."/>
            <person name="Takaki Y."/>
            <person name="Nishi S."/>
            <person name="Hori S."/>
            <person name="Arai W."/>
            <person name="Tsubouchi T."/>
            <person name="Morono Y."/>
            <person name="Uchiyama I."/>
            <person name="Ito T."/>
            <person name="Fujiyama A."/>
            <person name="Inagaki F."/>
            <person name="Takami H."/>
        </authorList>
    </citation>
    <scope>NUCLEOTIDE SEQUENCE</scope>
    <source>
        <strain evidence="1">Expedition CK06-06</strain>
    </source>
</reference>
<organism evidence="1">
    <name type="scientific">marine sediment metagenome</name>
    <dbReference type="NCBI Taxonomy" id="412755"/>
    <lineage>
        <taxon>unclassified sequences</taxon>
        <taxon>metagenomes</taxon>
        <taxon>ecological metagenomes</taxon>
    </lineage>
</organism>
<dbReference type="EMBL" id="BARU01038594">
    <property type="protein sequence ID" value="GAH86343.1"/>
    <property type="molecule type" value="Genomic_DNA"/>
</dbReference>
<name>X1KWG8_9ZZZZ</name>
<evidence type="ECO:0000313" key="1">
    <source>
        <dbReference type="EMBL" id="GAH86343.1"/>
    </source>
</evidence>